<sequence length="76" mass="8908">MRFYMLLAVALLLNSVMSTDDVSIHQTDPTRLEKRDKSRCPEDYPKFCQSLKVDTCCRDGCKGRNQCKSKKYLIWE</sequence>
<proteinExistence type="evidence at transcript level"/>
<reference evidence="2" key="1">
    <citation type="journal article" date="2019" name="Mar. Drugs">
        <title>Conotoxin diversity in the venom gland transcriptome of the Magician's Cone, Pionoconus magus.</title>
        <authorList>
            <person name="Pardos-Blas J.R."/>
            <person name="Irisarri I."/>
            <person name="Abalde S."/>
            <person name="Tenorio M.J."/>
            <person name="Zardoya R."/>
        </authorList>
    </citation>
    <scope>NUCLEOTIDE SEQUENCE</scope>
    <source>
        <strain evidence="2">PMAG249</strain>
        <tissue evidence="2">Venom gland</tissue>
    </source>
</reference>
<name>A0A679P612_CONMA</name>
<protein>
    <submittedName>
        <fullName evidence="2">Superfamily Cerm-01</fullName>
    </submittedName>
</protein>
<organism evidence="2">
    <name type="scientific">Conus magus</name>
    <name type="common">Magical cone</name>
    <dbReference type="NCBI Taxonomy" id="6492"/>
    <lineage>
        <taxon>Eukaryota</taxon>
        <taxon>Metazoa</taxon>
        <taxon>Spiralia</taxon>
        <taxon>Lophotrochozoa</taxon>
        <taxon>Mollusca</taxon>
        <taxon>Gastropoda</taxon>
        <taxon>Caenogastropoda</taxon>
        <taxon>Neogastropoda</taxon>
        <taxon>Conoidea</taxon>
        <taxon>Conidae</taxon>
        <taxon>Conus</taxon>
        <taxon>Pionoconus</taxon>
    </lineage>
</organism>
<feature type="chain" id="PRO_5025498578" evidence="1">
    <location>
        <begin position="19"/>
        <end position="76"/>
    </location>
</feature>
<accession>A0A679P612</accession>
<feature type="signal peptide" evidence="1">
    <location>
        <begin position="1"/>
        <end position="18"/>
    </location>
</feature>
<evidence type="ECO:0000313" key="2">
    <source>
        <dbReference type="EMBL" id="DAC80611.1"/>
    </source>
</evidence>
<dbReference type="AlphaFoldDB" id="A0A679P612"/>
<dbReference type="EMBL" id="BK011263">
    <property type="protein sequence ID" value="DAC80611.1"/>
    <property type="molecule type" value="mRNA"/>
</dbReference>
<evidence type="ECO:0000256" key="1">
    <source>
        <dbReference type="SAM" id="SignalP"/>
    </source>
</evidence>
<keyword evidence="1" id="KW-0732">Signal</keyword>